<evidence type="ECO:0000313" key="2">
    <source>
        <dbReference type="EMBL" id="BDT04204.1"/>
    </source>
</evidence>
<sequence>MKINYHQLSIRQLHELLKTKILTPDQLTKLVYKRLEQFKKLNAVVTSLEQNAIKQTKLITEQEINDNLLAAIPFVIKDNIATINFLTTGSSKILANFIPNYDSTVNMLLTNNKAINIAKTALDELGMGGDGLYAATGHVLNPWNLKHITGGSSSGSAALVAAGIVPFALGTDTGDSIRKPAAYCGIVGFKPTYGLISRNGVFPYAPSLDTVGIFTNHVEDIAIVLDSIALFDEQDFTSVQSKEKNYTKNLNQNIEGKNIAILNYNDYQWNDIVKSSFDEAIKHLTDGGAKVQQIEFNKELLQSLLPVYMIISFAEATSCHANLTGINFGVRKNGKNYQEIMTNSRTFGFGDMVKRRYIIGAYALSENHQEELFNKAKKVRRLIVEHLNTIFKKYDAFIIMSNINPAPKIKDVLEQKKVIKSEHDYLEDLLLLSNLNGGPSINIPLTTVNGLSIGFNINGAPFNDQVILNIASFLSKKINFNNKLLGDDHE</sequence>
<dbReference type="Pfam" id="PF01425">
    <property type="entry name" value="Amidase"/>
    <property type="match status" value="1"/>
</dbReference>
<dbReference type="InterPro" id="IPR000120">
    <property type="entry name" value="Amidase"/>
</dbReference>
<dbReference type="PANTHER" id="PTHR11895:SF151">
    <property type="entry name" value="GLUTAMYL-TRNA(GLN) AMIDOTRANSFERASE SUBUNIT A"/>
    <property type="match status" value="1"/>
</dbReference>
<gene>
    <name evidence="2" type="primary">gatA</name>
    <name evidence="2" type="ORF">SHM_18500</name>
</gene>
<dbReference type="RefSeq" id="WP_281748078.1">
    <property type="nucleotide sequence ID" value="NZ_AP026933.1"/>
</dbReference>
<evidence type="ECO:0000259" key="1">
    <source>
        <dbReference type="Pfam" id="PF01425"/>
    </source>
</evidence>
<reference evidence="2 3" key="1">
    <citation type="journal article" date="2022" name="Front. Microbiol.">
        <title>Male-killing mechanisms vary between Spiroplasma species.</title>
        <authorList>
            <person name="Arai H."/>
            <person name="Inoue M."/>
            <person name="Kageyama D."/>
        </authorList>
    </citation>
    <scope>NUCLEOTIDE SEQUENCE [LARGE SCALE GENOMIC DNA]</scope>
    <source>
        <strain evidence="3">sHm</strain>
    </source>
</reference>
<accession>A0ABM8BWH7</accession>
<dbReference type="Proteomes" id="UP001163387">
    <property type="component" value="Chromosome"/>
</dbReference>
<dbReference type="EMBL" id="AP026933">
    <property type="protein sequence ID" value="BDT04204.1"/>
    <property type="molecule type" value="Genomic_DNA"/>
</dbReference>
<protein>
    <submittedName>
        <fullName evidence="2">Aspartyl/glutamyl-tRNA amidotransferase subunit A</fullName>
    </submittedName>
</protein>
<dbReference type="SUPFAM" id="SSF75304">
    <property type="entry name" value="Amidase signature (AS) enzymes"/>
    <property type="match status" value="1"/>
</dbReference>
<dbReference type="InterPro" id="IPR023631">
    <property type="entry name" value="Amidase_dom"/>
</dbReference>
<name>A0ABM8BWH7_9MOLU</name>
<dbReference type="PANTHER" id="PTHR11895">
    <property type="entry name" value="TRANSAMIDASE"/>
    <property type="match status" value="1"/>
</dbReference>
<proteinExistence type="predicted"/>
<dbReference type="InterPro" id="IPR020556">
    <property type="entry name" value="Amidase_CS"/>
</dbReference>
<evidence type="ECO:0000313" key="3">
    <source>
        <dbReference type="Proteomes" id="UP001163387"/>
    </source>
</evidence>
<keyword evidence="3" id="KW-1185">Reference proteome</keyword>
<dbReference type="Gene3D" id="3.90.1300.10">
    <property type="entry name" value="Amidase signature (AS) domain"/>
    <property type="match status" value="1"/>
</dbReference>
<feature type="domain" description="Amidase" evidence="1">
    <location>
        <begin position="27"/>
        <end position="468"/>
    </location>
</feature>
<organism evidence="2 3">
    <name type="scientific">Spiroplasma ixodetis</name>
    <dbReference type="NCBI Taxonomy" id="2141"/>
    <lineage>
        <taxon>Bacteria</taxon>
        <taxon>Bacillati</taxon>
        <taxon>Mycoplasmatota</taxon>
        <taxon>Mollicutes</taxon>
        <taxon>Entomoplasmatales</taxon>
        <taxon>Spiroplasmataceae</taxon>
        <taxon>Spiroplasma</taxon>
    </lineage>
</organism>
<dbReference type="InterPro" id="IPR036928">
    <property type="entry name" value="AS_sf"/>
</dbReference>
<dbReference type="PROSITE" id="PS00571">
    <property type="entry name" value="AMIDASES"/>
    <property type="match status" value="1"/>
</dbReference>